<feature type="transmembrane region" description="Helical" evidence="1">
    <location>
        <begin position="12"/>
        <end position="34"/>
    </location>
</feature>
<accession>A0AAQ3N698</accession>
<sequence>MVTLLCPSGIWLLFILITVTCHHVLLLFWLWLWWCWVSTPHLDLGMPSGNGICATNWAPVISESGEKSGMPRERLYIPSCKDTTLYQMLVHQSRMSSSRARL</sequence>
<name>A0AAQ3N698_VIGMU</name>
<dbReference type="Proteomes" id="UP001374535">
    <property type="component" value="Chromosome 7"/>
</dbReference>
<reference evidence="2 3" key="1">
    <citation type="journal article" date="2023" name="Life. Sci Alliance">
        <title>Evolutionary insights into 3D genome organization and epigenetic landscape of Vigna mungo.</title>
        <authorList>
            <person name="Junaid A."/>
            <person name="Singh B."/>
            <person name="Bhatia S."/>
        </authorList>
    </citation>
    <scope>NUCLEOTIDE SEQUENCE [LARGE SCALE GENOMIC DNA]</scope>
    <source>
        <strain evidence="2">Urdbean</strain>
    </source>
</reference>
<gene>
    <name evidence="2" type="ORF">V8G54_023879</name>
</gene>
<evidence type="ECO:0000256" key="1">
    <source>
        <dbReference type="SAM" id="Phobius"/>
    </source>
</evidence>
<keyword evidence="3" id="KW-1185">Reference proteome</keyword>
<keyword evidence="1" id="KW-0812">Transmembrane</keyword>
<keyword evidence="1" id="KW-0472">Membrane</keyword>
<evidence type="ECO:0000313" key="2">
    <source>
        <dbReference type="EMBL" id="WVZ03073.1"/>
    </source>
</evidence>
<protein>
    <submittedName>
        <fullName evidence="2">Uncharacterized protein</fullName>
    </submittedName>
</protein>
<organism evidence="2 3">
    <name type="scientific">Vigna mungo</name>
    <name type="common">Black gram</name>
    <name type="synonym">Phaseolus mungo</name>
    <dbReference type="NCBI Taxonomy" id="3915"/>
    <lineage>
        <taxon>Eukaryota</taxon>
        <taxon>Viridiplantae</taxon>
        <taxon>Streptophyta</taxon>
        <taxon>Embryophyta</taxon>
        <taxon>Tracheophyta</taxon>
        <taxon>Spermatophyta</taxon>
        <taxon>Magnoliopsida</taxon>
        <taxon>eudicotyledons</taxon>
        <taxon>Gunneridae</taxon>
        <taxon>Pentapetalae</taxon>
        <taxon>rosids</taxon>
        <taxon>fabids</taxon>
        <taxon>Fabales</taxon>
        <taxon>Fabaceae</taxon>
        <taxon>Papilionoideae</taxon>
        <taxon>50 kb inversion clade</taxon>
        <taxon>NPAAA clade</taxon>
        <taxon>indigoferoid/millettioid clade</taxon>
        <taxon>Phaseoleae</taxon>
        <taxon>Vigna</taxon>
    </lineage>
</organism>
<dbReference type="EMBL" id="CP144694">
    <property type="protein sequence ID" value="WVZ03073.1"/>
    <property type="molecule type" value="Genomic_DNA"/>
</dbReference>
<keyword evidence="1" id="KW-1133">Transmembrane helix</keyword>
<proteinExistence type="predicted"/>
<dbReference type="AlphaFoldDB" id="A0AAQ3N698"/>
<evidence type="ECO:0000313" key="3">
    <source>
        <dbReference type="Proteomes" id="UP001374535"/>
    </source>
</evidence>